<evidence type="ECO:0000313" key="1">
    <source>
        <dbReference type="EMBL" id="CAC9519197.1"/>
    </source>
</evidence>
<dbReference type="Proteomes" id="UP000255414">
    <property type="component" value="Chromosome 31"/>
</dbReference>
<accession>A0A6L0XKR0</accession>
<proteinExistence type="predicted"/>
<dbReference type="EMBL" id="LR812964">
    <property type="protein sequence ID" value="CAC9519197.1"/>
    <property type="molecule type" value="Genomic_DNA"/>
</dbReference>
<dbReference type="VEuPathDB" id="TriTrypDB:LINF_310021300"/>
<reference evidence="1" key="1">
    <citation type="submission" date="2020-06" db="EMBL/GenBank/DDBJ databases">
        <authorList>
            <person name="Gonzalez-de la Fuente S."/>
            <person name="Peiro-Pastor R."/>
            <person name="Rastrojo A."/>
            <person name="Moreno J."/>
            <person name="Carrasco-Ramiro F."/>
            <person name="Requena JM."/>
            <person name="Aguado B."/>
        </authorList>
    </citation>
    <scope>NUCLEOTIDE SEQUENCE</scope>
</reference>
<name>A0A6L0XKR0_LEIIN</name>
<sequence>MLTFGSVRFTAVACMAHAAAEPIQLHEASRAPPTLARHRYTTATYCSKHQRHGSVLLLMAPGLHELPAAITAFEQATSSGIPGSEPAAAMPIEAGPRADIQHGTPVREHTSPPAHLSDGVAAANARVALSVFKHCTGVKESGARVAPCS</sequence>
<evidence type="ECO:0000313" key="2">
    <source>
        <dbReference type="Proteomes" id="UP000255414"/>
    </source>
</evidence>
<gene>
    <name evidence="1" type="ORF">LINF_310021300</name>
</gene>
<organism evidence="1 2">
    <name type="scientific">Leishmania infantum</name>
    <dbReference type="NCBI Taxonomy" id="5671"/>
    <lineage>
        <taxon>Eukaryota</taxon>
        <taxon>Discoba</taxon>
        <taxon>Euglenozoa</taxon>
        <taxon>Kinetoplastea</taxon>
        <taxon>Metakinetoplastina</taxon>
        <taxon>Trypanosomatida</taxon>
        <taxon>Trypanosomatidae</taxon>
        <taxon>Leishmaniinae</taxon>
        <taxon>Leishmania</taxon>
    </lineage>
</organism>
<dbReference type="AlphaFoldDB" id="A0A6L0XKR0"/>
<protein>
    <submittedName>
        <fullName evidence="1">Hypothetical_protein</fullName>
    </submittedName>
</protein>